<gene>
    <name evidence="2" type="ORF">GCM10023144_09810</name>
</gene>
<feature type="region of interest" description="Disordered" evidence="1">
    <location>
        <begin position="232"/>
        <end position="253"/>
    </location>
</feature>
<dbReference type="Gene3D" id="3.90.550.10">
    <property type="entry name" value="Spore Coat Polysaccharide Biosynthesis Protein SpsA, Chain A"/>
    <property type="match status" value="1"/>
</dbReference>
<dbReference type="RefSeq" id="WP_345246911.1">
    <property type="nucleotide sequence ID" value="NZ_BAABFO010000003.1"/>
</dbReference>
<dbReference type="PANTHER" id="PTHR35105:SF2">
    <property type="entry name" value="PROTEIN CDI"/>
    <property type="match status" value="1"/>
</dbReference>
<dbReference type="Proteomes" id="UP001501671">
    <property type="component" value="Unassembled WGS sequence"/>
</dbReference>
<evidence type="ECO:0000256" key="1">
    <source>
        <dbReference type="SAM" id="MobiDB-lite"/>
    </source>
</evidence>
<name>A0ABP8GLC6_9BURK</name>
<keyword evidence="3" id="KW-1185">Reference proteome</keyword>
<dbReference type="InterPro" id="IPR029044">
    <property type="entry name" value="Nucleotide-diphossugar_trans"/>
</dbReference>
<feature type="compositionally biased region" description="Pro residues" evidence="1">
    <location>
        <begin position="232"/>
        <end position="241"/>
    </location>
</feature>
<proteinExistence type="predicted"/>
<evidence type="ECO:0008006" key="4">
    <source>
        <dbReference type="Google" id="ProtNLM"/>
    </source>
</evidence>
<accession>A0ABP8GLC6</accession>
<dbReference type="SUPFAM" id="SSF53448">
    <property type="entry name" value="Nucleotide-diphospho-sugar transferases"/>
    <property type="match status" value="1"/>
</dbReference>
<organism evidence="2 3">
    <name type="scientific">Pigmentiphaga soli</name>
    <dbReference type="NCBI Taxonomy" id="1007095"/>
    <lineage>
        <taxon>Bacteria</taxon>
        <taxon>Pseudomonadati</taxon>
        <taxon>Pseudomonadota</taxon>
        <taxon>Betaproteobacteria</taxon>
        <taxon>Burkholderiales</taxon>
        <taxon>Alcaligenaceae</taxon>
        <taxon>Pigmentiphaga</taxon>
    </lineage>
</organism>
<evidence type="ECO:0000313" key="2">
    <source>
        <dbReference type="EMBL" id="GAA4326387.1"/>
    </source>
</evidence>
<reference evidence="3" key="1">
    <citation type="journal article" date="2019" name="Int. J. Syst. Evol. Microbiol.">
        <title>The Global Catalogue of Microorganisms (GCM) 10K type strain sequencing project: providing services to taxonomists for standard genome sequencing and annotation.</title>
        <authorList>
            <consortium name="The Broad Institute Genomics Platform"/>
            <consortium name="The Broad Institute Genome Sequencing Center for Infectious Disease"/>
            <person name="Wu L."/>
            <person name="Ma J."/>
        </authorList>
    </citation>
    <scope>NUCLEOTIDE SEQUENCE [LARGE SCALE GENOMIC DNA]</scope>
    <source>
        <strain evidence="3">JCM 17666</strain>
    </source>
</reference>
<comment type="caution">
    <text evidence="2">The sequence shown here is derived from an EMBL/GenBank/DDBJ whole genome shotgun (WGS) entry which is preliminary data.</text>
</comment>
<dbReference type="EMBL" id="BAABFO010000003">
    <property type="protein sequence ID" value="GAA4326387.1"/>
    <property type="molecule type" value="Genomic_DNA"/>
</dbReference>
<dbReference type="PANTHER" id="PTHR35105">
    <property type="entry name" value="EXPRESSED PROTEIN"/>
    <property type="match status" value="1"/>
</dbReference>
<protein>
    <recommendedName>
        <fullName evidence="4">Glycosyltransferase</fullName>
    </recommendedName>
</protein>
<evidence type="ECO:0000313" key="3">
    <source>
        <dbReference type="Proteomes" id="UP001501671"/>
    </source>
</evidence>
<sequence>MTETARIYIGFDRKEIAAYHVLCQSILEKSSIPVSFTPIALNNIQNIFTRPRNALQSTEFSFSRFLVPYLSGFEGWSLYLDCDMLVRTDIARLWALRDDRFAAMCVKHNYRPKTETKFLKQVQTRYEKKNWSSVILFNNPKCRKLDPDYVNTATGLELHQFKWLESDKLIGELPATWNWLVNEYDYQPDADLVHFTDGGPYFDEYKNDDYAEEWFATRDRVCTPYCEPAPAPAMLGAPPPGRTRLGRQGRSAA</sequence>